<feature type="region of interest" description="Disordered" evidence="1">
    <location>
        <begin position="54"/>
        <end position="191"/>
    </location>
</feature>
<feature type="compositionally biased region" description="Pro residues" evidence="1">
    <location>
        <begin position="58"/>
        <end position="70"/>
    </location>
</feature>
<feature type="compositionally biased region" description="Low complexity" evidence="1">
    <location>
        <begin position="96"/>
        <end position="123"/>
    </location>
</feature>
<accession>A0A1H0NVC3</accession>
<proteinExistence type="predicted"/>
<feature type="compositionally biased region" description="Basic and acidic residues" evidence="1">
    <location>
        <begin position="173"/>
        <end position="185"/>
    </location>
</feature>
<gene>
    <name evidence="2" type="ORF">SAMN05421507_104554</name>
</gene>
<dbReference type="AlphaFoldDB" id="A0A1H0NVC3"/>
<protein>
    <submittedName>
        <fullName evidence="2">Uncharacterized protein</fullName>
    </submittedName>
</protein>
<dbReference type="Proteomes" id="UP000199691">
    <property type="component" value="Unassembled WGS sequence"/>
</dbReference>
<keyword evidence="3" id="KW-1185">Reference proteome</keyword>
<dbReference type="EMBL" id="FNIX01000004">
    <property type="protein sequence ID" value="SDO96468.1"/>
    <property type="molecule type" value="Genomic_DNA"/>
</dbReference>
<sequence length="191" mass="20004">MSWLHRLLLLAGLVTGAWLLGGTGHANADVRVEIDRLEVGLEIPLVDVGLQVGTGLAPPQPEAPVPPKPAPRVENPAPSEELPPPARPAVKPPVQAPVQAEAPQQQQPAPQQQHHAQPTNPAHVPEQPQAEQPTPGTLPQSGAGTSTGTQIPVGTLPHATRPPTTTTALVSTEQHDVPRSVRAEEPTFSPD</sequence>
<feature type="compositionally biased region" description="Pro residues" evidence="1">
    <location>
        <begin position="81"/>
        <end position="95"/>
    </location>
</feature>
<evidence type="ECO:0000313" key="2">
    <source>
        <dbReference type="EMBL" id="SDO96468.1"/>
    </source>
</evidence>
<evidence type="ECO:0000313" key="3">
    <source>
        <dbReference type="Proteomes" id="UP000199691"/>
    </source>
</evidence>
<feature type="compositionally biased region" description="Polar residues" evidence="1">
    <location>
        <begin position="129"/>
        <end position="152"/>
    </location>
</feature>
<dbReference type="OrthoDB" id="3695688at2"/>
<organism evidence="2 3">
    <name type="scientific">Lentzea jiangxiensis</name>
    <dbReference type="NCBI Taxonomy" id="641025"/>
    <lineage>
        <taxon>Bacteria</taxon>
        <taxon>Bacillati</taxon>
        <taxon>Actinomycetota</taxon>
        <taxon>Actinomycetes</taxon>
        <taxon>Pseudonocardiales</taxon>
        <taxon>Pseudonocardiaceae</taxon>
        <taxon>Lentzea</taxon>
    </lineage>
</organism>
<evidence type="ECO:0000256" key="1">
    <source>
        <dbReference type="SAM" id="MobiDB-lite"/>
    </source>
</evidence>
<dbReference type="RefSeq" id="WP_090097699.1">
    <property type="nucleotide sequence ID" value="NZ_FNIX01000004.1"/>
</dbReference>
<feature type="compositionally biased region" description="Low complexity" evidence="1">
    <location>
        <begin position="155"/>
        <end position="169"/>
    </location>
</feature>
<reference evidence="3" key="1">
    <citation type="submission" date="2016-10" db="EMBL/GenBank/DDBJ databases">
        <authorList>
            <person name="Varghese N."/>
            <person name="Submissions S."/>
        </authorList>
    </citation>
    <scope>NUCLEOTIDE SEQUENCE [LARGE SCALE GENOMIC DNA]</scope>
    <source>
        <strain evidence="3">CGMCC 4.6609</strain>
    </source>
</reference>
<name>A0A1H0NVC3_9PSEU</name>
<dbReference type="STRING" id="641025.SAMN05421507_104554"/>